<evidence type="ECO:0000313" key="6">
    <source>
        <dbReference type="Proteomes" id="UP000430272"/>
    </source>
</evidence>
<evidence type="ECO:0000256" key="2">
    <source>
        <dbReference type="ARBA" id="ARBA00022801"/>
    </source>
</evidence>
<name>A0A844YAB6_9SPHN</name>
<dbReference type="InterPro" id="IPR003697">
    <property type="entry name" value="Maf-like"/>
</dbReference>
<dbReference type="PANTHER" id="PTHR43213">
    <property type="entry name" value="BIFUNCTIONAL DTTP/UTP PYROPHOSPHATASE/METHYLTRANSFERASE PROTEIN-RELATED"/>
    <property type="match status" value="1"/>
</dbReference>
<dbReference type="EC" id="3.6.1.9" evidence="4"/>
<comment type="caution">
    <text evidence="5">The sequence shown here is derived from an EMBL/GenBank/DDBJ whole genome shotgun (WGS) entry which is preliminary data.</text>
</comment>
<comment type="caution">
    <text evidence="4">Lacks conserved residue(s) required for the propagation of feature annotation.</text>
</comment>
<evidence type="ECO:0000256" key="4">
    <source>
        <dbReference type="HAMAP-Rule" id="MF_00528"/>
    </source>
</evidence>
<evidence type="ECO:0000313" key="5">
    <source>
        <dbReference type="EMBL" id="MXO54776.1"/>
    </source>
</evidence>
<comment type="cofactor">
    <cofactor evidence="1 4">
        <name>a divalent metal cation</name>
        <dbReference type="ChEBI" id="CHEBI:60240"/>
    </cofactor>
</comment>
<keyword evidence="4" id="KW-0963">Cytoplasm</keyword>
<dbReference type="PIRSF" id="PIRSF006305">
    <property type="entry name" value="Maf"/>
    <property type="match status" value="1"/>
</dbReference>
<dbReference type="Gene3D" id="3.90.950.10">
    <property type="match status" value="1"/>
</dbReference>
<dbReference type="PANTHER" id="PTHR43213:SF5">
    <property type="entry name" value="BIFUNCTIONAL DTTP_UTP PYROPHOSPHATASE_METHYLTRANSFERASE PROTEIN-RELATED"/>
    <property type="match status" value="1"/>
</dbReference>
<comment type="subcellular location">
    <subcellularLocation>
        <location evidence="4">Cytoplasm</location>
    </subcellularLocation>
</comment>
<dbReference type="SUPFAM" id="SSF52972">
    <property type="entry name" value="ITPase-like"/>
    <property type="match status" value="1"/>
</dbReference>
<comment type="catalytic activity">
    <reaction evidence="4">
        <text>a ribonucleoside 5'-triphosphate + H2O = a ribonucleoside 5'-phosphate + diphosphate + H(+)</text>
        <dbReference type="Rhea" id="RHEA:23996"/>
        <dbReference type="ChEBI" id="CHEBI:15377"/>
        <dbReference type="ChEBI" id="CHEBI:15378"/>
        <dbReference type="ChEBI" id="CHEBI:33019"/>
        <dbReference type="ChEBI" id="CHEBI:58043"/>
        <dbReference type="ChEBI" id="CHEBI:61557"/>
        <dbReference type="EC" id="3.6.1.9"/>
    </reaction>
</comment>
<dbReference type="EMBL" id="WTYD01000002">
    <property type="protein sequence ID" value="MXO54776.1"/>
    <property type="molecule type" value="Genomic_DNA"/>
</dbReference>
<evidence type="ECO:0000256" key="1">
    <source>
        <dbReference type="ARBA" id="ARBA00001968"/>
    </source>
</evidence>
<dbReference type="GO" id="GO:0047429">
    <property type="term" value="F:nucleoside triphosphate diphosphatase activity"/>
    <property type="evidence" value="ECO:0007669"/>
    <property type="project" value="UniProtKB-EC"/>
</dbReference>
<keyword evidence="6" id="KW-1185">Reference proteome</keyword>
<dbReference type="AlphaFoldDB" id="A0A844YAB6"/>
<evidence type="ECO:0000256" key="3">
    <source>
        <dbReference type="ARBA" id="ARBA00023080"/>
    </source>
</evidence>
<gene>
    <name evidence="5" type="ORF">GRI47_12270</name>
</gene>
<dbReference type="Proteomes" id="UP000430272">
    <property type="component" value="Unassembled WGS sequence"/>
</dbReference>
<comment type="similarity">
    <text evidence="4">Belongs to the Maf family.</text>
</comment>
<dbReference type="OrthoDB" id="9813962at2"/>
<dbReference type="Pfam" id="PF02545">
    <property type="entry name" value="Maf"/>
    <property type="match status" value="1"/>
</dbReference>
<dbReference type="HAMAP" id="MF_00528">
    <property type="entry name" value="Maf"/>
    <property type="match status" value="1"/>
</dbReference>
<sequence>MVSRETILLASNSASRKAMLSAAQIAFEAIPADVDERALEAEMADGEPAEIAQALAAAKAAAVSAENPERLVLGSDSLVEVEGQRFDKPASREEAAEHLRFFSGKVMTLHSAAALARDGRIVWIGGDFARLMVRDLSEEFIAAYLDAEWPAVSYCVGVFRIEGPGVHLFERIMGDQFTVLGMPLLRVLAALREEGALVS</sequence>
<dbReference type="GO" id="GO:0009117">
    <property type="term" value="P:nucleotide metabolic process"/>
    <property type="evidence" value="ECO:0007669"/>
    <property type="project" value="UniProtKB-KW"/>
</dbReference>
<dbReference type="GO" id="GO:0005737">
    <property type="term" value="C:cytoplasm"/>
    <property type="evidence" value="ECO:0007669"/>
    <property type="project" value="UniProtKB-SubCell"/>
</dbReference>
<reference evidence="5 6" key="1">
    <citation type="submission" date="2019-12" db="EMBL/GenBank/DDBJ databases">
        <title>Genomic-based taxomic classification of the family Erythrobacteraceae.</title>
        <authorList>
            <person name="Xu L."/>
        </authorList>
    </citation>
    <scope>NUCLEOTIDE SEQUENCE [LARGE SCALE GENOMIC DNA]</scope>
    <source>
        <strain evidence="5 6">JCM 17468</strain>
    </source>
</reference>
<keyword evidence="2 4" id="KW-0378">Hydrolase</keyword>
<dbReference type="InterPro" id="IPR029001">
    <property type="entry name" value="ITPase-like_fam"/>
</dbReference>
<organism evidence="5 6">
    <name type="scientific">Qipengyuania pelagi</name>
    <dbReference type="NCBI Taxonomy" id="994320"/>
    <lineage>
        <taxon>Bacteria</taxon>
        <taxon>Pseudomonadati</taxon>
        <taxon>Pseudomonadota</taxon>
        <taxon>Alphaproteobacteria</taxon>
        <taxon>Sphingomonadales</taxon>
        <taxon>Erythrobacteraceae</taxon>
        <taxon>Qipengyuania</taxon>
    </lineage>
</organism>
<accession>A0A844YAB6</accession>
<feature type="active site" description="Proton acceptor" evidence="4">
    <location>
        <position position="76"/>
    </location>
</feature>
<proteinExistence type="inferred from homology"/>
<keyword evidence="3 4" id="KW-0546">Nucleotide metabolism</keyword>
<comment type="catalytic activity">
    <reaction evidence="4">
        <text>a 2'-deoxyribonucleoside 5'-triphosphate + H2O = a 2'-deoxyribonucleoside 5'-phosphate + diphosphate + H(+)</text>
        <dbReference type="Rhea" id="RHEA:44644"/>
        <dbReference type="ChEBI" id="CHEBI:15377"/>
        <dbReference type="ChEBI" id="CHEBI:15378"/>
        <dbReference type="ChEBI" id="CHEBI:33019"/>
        <dbReference type="ChEBI" id="CHEBI:61560"/>
        <dbReference type="ChEBI" id="CHEBI:65317"/>
        <dbReference type="EC" id="3.6.1.9"/>
    </reaction>
</comment>
<comment type="function">
    <text evidence="4">Nucleoside triphosphate pyrophosphatase. May have a dual role in cell division arrest and in preventing the incorporation of modified nucleotides into cellular nucleic acids.</text>
</comment>
<protein>
    <recommendedName>
        <fullName evidence="4">Nucleoside triphosphate pyrophosphatase</fullName>
        <ecNumber evidence="4">3.6.1.9</ecNumber>
    </recommendedName>
    <alternativeName>
        <fullName evidence="4">Nucleotide pyrophosphatase</fullName>
        <shortName evidence="4">Nucleotide PPase</shortName>
    </alternativeName>
</protein>